<feature type="transmembrane region" description="Helical" evidence="2">
    <location>
        <begin position="290"/>
        <end position="312"/>
    </location>
</feature>
<proteinExistence type="predicted"/>
<dbReference type="Proteomes" id="UP001139336">
    <property type="component" value="Unassembled WGS sequence"/>
</dbReference>
<evidence type="ECO:0000256" key="1">
    <source>
        <dbReference type="SAM" id="MobiDB-lite"/>
    </source>
</evidence>
<sequence length="342" mass="37380">MLPRSRIISVVLIGLGAALIAASALAPLFMHTDGRVAVDGEETTLSLRDPHATLRSIAHPEEGATKTRVLRQLHTTVEEPSDADGAQLRVGVSVTREGEHSEDPQDLGGLHTAQVWSFGIDRRDGRVAGDMRVIEQIASPTRTIPGEGWWFAFPPNPEERTYDLFDDTLRGFYPADFVENTTLEGRDVKHYRQHIEPQNVARHYAGPLNTTRLPDGSEGYLYHSARRDLWVDEDSGVLLRLSEGIDDYYGRADGSRAEDVFTFQGEMSEGDIQARVDEATRLGGRSVADIILLVCVILGAILLLAGMVGALWPGRGPRRRRRAEDAGSEDGHAAAADGTPVA</sequence>
<keyword evidence="4" id="KW-1185">Reference proteome</keyword>
<dbReference type="RefSeq" id="WP_236117659.1">
    <property type="nucleotide sequence ID" value="NZ_JAKGSI010000001.1"/>
</dbReference>
<gene>
    <name evidence="3" type="ORF">L1O03_01590</name>
</gene>
<keyword evidence="2" id="KW-0812">Transmembrane</keyword>
<comment type="caution">
    <text evidence="3">The sequence shown here is derived from an EMBL/GenBank/DDBJ whole genome shotgun (WGS) entry which is preliminary data.</text>
</comment>
<reference evidence="3" key="1">
    <citation type="submission" date="2022-01" db="EMBL/GenBank/DDBJ databases">
        <title>Corynebacterium sp. nov isolated from isolated from the feces of the greater white-fronted geese (Anser albifrons) at Poyang Lake, PR China.</title>
        <authorList>
            <person name="Liu Q."/>
        </authorList>
    </citation>
    <scope>NUCLEOTIDE SEQUENCE</scope>
    <source>
        <strain evidence="3">JCM 32435</strain>
    </source>
</reference>
<protein>
    <submittedName>
        <fullName evidence="3">DUF3068 domain-containing protein</fullName>
    </submittedName>
</protein>
<dbReference type="Pfam" id="PF11271">
    <property type="entry name" value="PorA"/>
    <property type="match status" value="1"/>
</dbReference>
<dbReference type="EMBL" id="JAKGSI010000001">
    <property type="protein sequence ID" value="MCF4005867.1"/>
    <property type="molecule type" value="Genomic_DNA"/>
</dbReference>
<organism evidence="3 4">
    <name type="scientific">Corynebacterium uropygiale</name>
    <dbReference type="NCBI Taxonomy" id="1775911"/>
    <lineage>
        <taxon>Bacteria</taxon>
        <taxon>Bacillati</taxon>
        <taxon>Actinomycetota</taxon>
        <taxon>Actinomycetes</taxon>
        <taxon>Mycobacteriales</taxon>
        <taxon>Corynebacteriaceae</taxon>
        <taxon>Corynebacterium</taxon>
    </lineage>
</organism>
<evidence type="ECO:0000313" key="4">
    <source>
        <dbReference type="Proteomes" id="UP001139336"/>
    </source>
</evidence>
<evidence type="ECO:0000313" key="3">
    <source>
        <dbReference type="EMBL" id="MCF4005867.1"/>
    </source>
</evidence>
<dbReference type="InterPro" id="IPR021424">
    <property type="entry name" value="PorA"/>
</dbReference>
<feature type="compositionally biased region" description="Basic and acidic residues" evidence="1">
    <location>
        <begin position="322"/>
        <end position="332"/>
    </location>
</feature>
<dbReference type="AlphaFoldDB" id="A0A9X1QP63"/>
<evidence type="ECO:0000256" key="2">
    <source>
        <dbReference type="SAM" id="Phobius"/>
    </source>
</evidence>
<accession>A0A9X1QP63</accession>
<keyword evidence="2" id="KW-0472">Membrane</keyword>
<feature type="region of interest" description="Disordered" evidence="1">
    <location>
        <begin position="316"/>
        <end position="342"/>
    </location>
</feature>
<name>A0A9X1QP63_9CORY</name>
<keyword evidence="2" id="KW-1133">Transmembrane helix</keyword>